<feature type="transmembrane region" description="Helical" evidence="1">
    <location>
        <begin position="139"/>
        <end position="164"/>
    </location>
</feature>
<feature type="transmembrane region" description="Helical" evidence="1">
    <location>
        <begin position="55"/>
        <end position="79"/>
    </location>
</feature>
<name>J9GZ12_9ZZZZ</name>
<feature type="transmembrane region" description="Helical" evidence="1">
    <location>
        <begin position="222"/>
        <end position="240"/>
    </location>
</feature>
<dbReference type="EMBL" id="AMCI01001256">
    <property type="protein sequence ID" value="EJX06115.1"/>
    <property type="molecule type" value="Genomic_DNA"/>
</dbReference>
<organism evidence="2">
    <name type="scientific">gut metagenome</name>
    <dbReference type="NCBI Taxonomy" id="749906"/>
    <lineage>
        <taxon>unclassified sequences</taxon>
        <taxon>metagenomes</taxon>
        <taxon>organismal metagenomes</taxon>
    </lineage>
</organism>
<evidence type="ECO:0000256" key="1">
    <source>
        <dbReference type="SAM" id="Phobius"/>
    </source>
</evidence>
<dbReference type="AlphaFoldDB" id="J9GZ12"/>
<dbReference type="Pfam" id="PF12730">
    <property type="entry name" value="ABC2_membrane_4"/>
    <property type="match status" value="1"/>
</dbReference>
<sequence length="248" mass="28369">MLELLKLLRTEFLKLRRRRWVWMLFLTAFLMPVLSVCYFGYLGQSEVAPAQFYKWSAFGFSTWIILPVILGVFGTMLVYEEKRLHIVRQIWLVPVSKGEYFFSKFGMILIWSVGFMLLTGAASVLCSVLPGFVPLRLESIAYLFQKCMEIGFLAACSMIPILSLAISQTGYIFPICMTFVYALAGFFLMPVNMYLHPITSMGVIIIRNNDIPGLVVTQEISVSRAVFCIVVWDILSFGIAKYRLSRDR</sequence>
<comment type="caution">
    <text evidence="2">The sequence shown here is derived from an EMBL/GenBank/DDBJ whole genome shotgun (WGS) entry which is preliminary data.</text>
</comment>
<keyword evidence="1" id="KW-0472">Membrane</keyword>
<evidence type="ECO:0000313" key="2">
    <source>
        <dbReference type="EMBL" id="EJX06115.1"/>
    </source>
</evidence>
<protein>
    <submittedName>
        <fullName evidence="2">ABC transporter permease</fullName>
    </submittedName>
</protein>
<gene>
    <name evidence="2" type="ORF">EVA_05777</name>
</gene>
<reference evidence="2" key="1">
    <citation type="journal article" date="2012" name="PLoS ONE">
        <title>Gene sets for utilization of primary and secondary nutrition supplies in the distal gut of endangered iberian lynx.</title>
        <authorList>
            <person name="Alcaide M."/>
            <person name="Messina E."/>
            <person name="Richter M."/>
            <person name="Bargiela R."/>
            <person name="Peplies J."/>
            <person name="Huws S.A."/>
            <person name="Newbold C.J."/>
            <person name="Golyshin P.N."/>
            <person name="Simon M.A."/>
            <person name="Lopez G."/>
            <person name="Yakimov M.M."/>
            <person name="Ferrer M."/>
        </authorList>
    </citation>
    <scope>NUCLEOTIDE SEQUENCE</scope>
</reference>
<keyword evidence="1" id="KW-0812">Transmembrane</keyword>
<feature type="transmembrane region" description="Helical" evidence="1">
    <location>
        <begin position="171"/>
        <end position="191"/>
    </location>
</feature>
<keyword evidence="1" id="KW-1133">Transmembrane helix</keyword>
<feature type="transmembrane region" description="Helical" evidence="1">
    <location>
        <begin position="108"/>
        <end position="133"/>
    </location>
</feature>
<proteinExistence type="predicted"/>
<feature type="transmembrane region" description="Helical" evidence="1">
    <location>
        <begin position="20"/>
        <end position="43"/>
    </location>
</feature>
<accession>J9GZ12</accession>